<comment type="caution">
    <text evidence="18">The sequence shown here is derived from an EMBL/GenBank/DDBJ whole genome shotgun (WGS) entry which is preliminary data.</text>
</comment>
<dbReference type="InterPro" id="IPR010917">
    <property type="entry name" value="TonB_rcpt_CS"/>
</dbReference>
<keyword evidence="18" id="KW-0675">Receptor</keyword>
<dbReference type="PROSITE" id="PS52016">
    <property type="entry name" value="TONB_DEPENDENT_REC_3"/>
    <property type="match status" value="1"/>
</dbReference>
<keyword evidence="2 12" id="KW-0813">Transport</keyword>
<keyword evidence="6" id="KW-0732">Signal</keyword>
<dbReference type="InterPro" id="IPR036942">
    <property type="entry name" value="Beta-barrel_TonB_sf"/>
</dbReference>
<feature type="domain" description="TonB-dependent receptor plug" evidence="17">
    <location>
        <begin position="52"/>
        <end position="161"/>
    </location>
</feature>
<feature type="compositionally biased region" description="Polar residues" evidence="15">
    <location>
        <begin position="268"/>
        <end position="295"/>
    </location>
</feature>
<evidence type="ECO:0000256" key="14">
    <source>
        <dbReference type="RuleBase" id="RU003357"/>
    </source>
</evidence>
<organism evidence="18 19">
    <name type="scientific">Zhongshania antarctica</name>
    <dbReference type="NCBI Taxonomy" id="641702"/>
    <lineage>
        <taxon>Bacteria</taxon>
        <taxon>Pseudomonadati</taxon>
        <taxon>Pseudomonadota</taxon>
        <taxon>Gammaproteobacteria</taxon>
        <taxon>Cellvibrionales</taxon>
        <taxon>Spongiibacteraceae</taxon>
        <taxon>Zhongshania</taxon>
    </lineage>
</organism>
<evidence type="ECO:0000256" key="2">
    <source>
        <dbReference type="ARBA" id="ARBA00022448"/>
    </source>
</evidence>
<evidence type="ECO:0000256" key="7">
    <source>
        <dbReference type="ARBA" id="ARBA00023004"/>
    </source>
</evidence>
<dbReference type="InterPro" id="IPR000531">
    <property type="entry name" value="Beta-barrel_TonB"/>
</dbReference>
<evidence type="ECO:0000259" key="16">
    <source>
        <dbReference type="Pfam" id="PF00593"/>
    </source>
</evidence>
<keyword evidence="19" id="KW-1185">Reference proteome</keyword>
<dbReference type="SUPFAM" id="SSF56935">
    <property type="entry name" value="Porins"/>
    <property type="match status" value="1"/>
</dbReference>
<reference evidence="18 19" key="1">
    <citation type="submission" date="2020-08" db="EMBL/GenBank/DDBJ databases">
        <title>Genomic Encyclopedia of Type Strains, Phase IV (KMG-IV): sequencing the most valuable type-strain genomes for metagenomic binning, comparative biology and taxonomic classification.</title>
        <authorList>
            <person name="Goeker M."/>
        </authorList>
    </citation>
    <scope>NUCLEOTIDE SEQUENCE [LARGE SCALE GENOMIC DNA]</scope>
    <source>
        <strain evidence="18 19">DSM 25701</strain>
    </source>
</reference>
<keyword evidence="3 12" id="KW-1134">Transmembrane beta strand</keyword>
<evidence type="ECO:0000313" key="19">
    <source>
        <dbReference type="Proteomes" id="UP000536640"/>
    </source>
</evidence>
<dbReference type="Proteomes" id="UP000536640">
    <property type="component" value="Unassembled WGS sequence"/>
</dbReference>
<evidence type="ECO:0000256" key="8">
    <source>
        <dbReference type="ARBA" id="ARBA00023065"/>
    </source>
</evidence>
<evidence type="ECO:0000256" key="5">
    <source>
        <dbReference type="ARBA" id="ARBA00022692"/>
    </source>
</evidence>
<accession>A0A840R0W1</accession>
<dbReference type="PROSITE" id="PS01156">
    <property type="entry name" value="TONB_DEPENDENT_REC_2"/>
    <property type="match status" value="1"/>
</dbReference>
<evidence type="ECO:0000256" key="12">
    <source>
        <dbReference type="PROSITE-ProRule" id="PRU01360"/>
    </source>
</evidence>
<keyword evidence="4" id="KW-0410">Iron transport</keyword>
<sequence>MINIRNDKKRIAMLIAISSAAATYHNPAWSQQGAAIVLEEVLVTAQKREQNLQEVPVSITAFTATELASKGITTITELEKSVPNTQFRASRATNSTLTAYIRGVGQQDPLWGFEPGVGVYVDDVYYARPQAAVMDVFDVERIEVLRGPQGTLYGKNTVGGAIKYITRRMTGEAEGTVTLATGAYDQQDMNISAQLPIIDNELYIGAAIARMERDGYGSVDTGYNINTGNYSASEENYNKDILVARVSVEYSPTDELFIRVAGDRTDDNSNQPCGSQSNASTLTHPANGQSFARSSNPFDGACGTTHLSNVENSGFSLTAQYQLTENTSLKYIFAKREGETQQFIDFDGTPLDAFDVPAKYTDDQKSHELQVNYSIDRIAVVAGLYYFSGNSAGAFDVVLNGLGGTPYMDGEHYDLAIGGDVDTESSSAYFNISYDILDDLTLTTGLRLTKDDKNSNIRRYAYNTTNSSPYTQTQGTNFTYGDASNDTLLSVATDISDKDADKDWSELSPSVKLDWRMTDDVMLYISYAEGFKSGGFDMRGNAATNPNVAQGYDPETVETLEAGIKSQLWNDRLRLNFTVFSMDYTDMQLTVQTAQPAPVFFSSDVVNAGTAEIQGAELEALFQVTSNISTSLSVGHMNAELTEVISGGTDVSDSWEMLNAPDWTGQFAINYERDLGDAGSIALNTAASYRDASRNFNNVVCSCDQDKSYTLLDAGANWYSADEHWTVGLHAKNIENKTYKTGGYNLGSGELAFYGAPRTWTASVAYAF</sequence>
<evidence type="ECO:0000256" key="4">
    <source>
        <dbReference type="ARBA" id="ARBA00022496"/>
    </source>
</evidence>
<comment type="subcellular location">
    <subcellularLocation>
        <location evidence="1 12">Cell outer membrane</location>
        <topology evidence="1 12">Multi-pass membrane protein</topology>
    </subcellularLocation>
</comment>
<evidence type="ECO:0000256" key="9">
    <source>
        <dbReference type="ARBA" id="ARBA00023077"/>
    </source>
</evidence>
<evidence type="ECO:0000256" key="13">
    <source>
        <dbReference type="PROSITE-ProRule" id="PRU10144"/>
    </source>
</evidence>
<evidence type="ECO:0000256" key="15">
    <source>
        <dbReference type="SAM" id="MobiDB-lite"/>
    </source>
</evidence>
<evidence type="ECO:0000256" key="3">
    <source>
        <dbReference type="ARBA" id="ARBA00022452"/>
    </source>
</evidence>
<keyword evidence="11 12" id="KW-0998">Cell outer membrane</keyword>
<dbReference type="GO" id="GO:0006826">
    <property type="term" value="P:iron ion transport"/>
    <property type="evidence" value="ECO:0007669"/>
    <property type="project" value="UniProtKB-KW"/>
</dbReference>
<evidence type="ECO:0000256" key="10">
    <source>
        <dbReference type="ARBA" id="ARBA00023136"/>
    </source>
</evidence>
<name>A0A840R0W1_9GAMM</name>
<evidence type="ECO:0000259" key="17">
    <source>
        <dbReference type="Pfam" id="PF07715"/>
    </source>
</evidence>
<dbReference type="Gene3D" id="2.40.170.20">
    <property type="entry name" value="TonB-dependent receptor, beta-barrel domain"/>
    <property type="match status" value="1"/>
</dbReference>
<keyword evidence="9 14" id="KW-0798">TonB box</keyword>
<proteinExistence type="inferred from homology"/>
<dbReference type="InterPro" id="IPR039426">
    <property type="entry name" value="TonB-dep_rcpt-like"/>
</dbReference>
<dbReference type="AlphaFoldDB" id="A0A840R0W1"/>
<feature type="domain" description="TonB-dependent receptor-like beta-barrel" evidence="16">
    <location>
        <begin position="281"/>
        <end position="734"/>
    </location>
</feature>
<evidence type="ECO:0000256" key="11">
    <source>
        <dbReference type="ARBA" id="ARBA00023237"/>
    </source>
</evidence>
<keyword evidence="8" id="KW-0406">Ion transport</keyword>
<comment type="similarity">
    <text evidence="12 14">Belongs to the TonB-dependent receptor family.</text>
</comment>
<evidence type="ECO:0000256" key="6">
    <source>
        <dbReference type="ARBA" id="ARBA00022729"/>
    </source>
</evidence>
<keyword evidence="7" id="KW-0408">Iron</keyword>
<dbReference type="EMBL" id="JACHHW010000001">
    <property type="protein sequence ID" value="MBB5186081.1"/>
    <property type="molecule type" value="Genomic_DNA"/>
</dbReference>
<feature type="short sequence motif" description="TonB C-terminal box" evidence="13">
    <location>
        <begin position="751"/>
        <end position="768"/>
    </location>
</feature>
<dbReference type="RefSeq" id="WP_184460885.1">
    <property type="nucleotide sequence ID" value="NZ_LJSJ01000046.1"/>
</dbReference>
<keyword evidence="5 12" id="KW-0812">Transmembrane</keyword>
<evidence type="ECO:0000313" key="18">
    <source>
        <dbReference type="EMBL" id="MBB5186081.1"/>
    </source>
</evidence>
<dbReference type="Pfam" id="PF00593">
    <property type="entry name" value="TonB_dep_Rec_b-barrel"/>
    <property type="match status" value="1"/>
</dbReference>
<keyword evidence="10 12" id="KW-0472">Membrane</keyword>
<dbReference type="PANTHER" id="PTHR32552:SF81">
    <property type="entry name" value="TONB-DEPENDENT OUTER MEMBRANE RECEPTOR"/>
    <property type="match status" value="1"/>
</dbReference>
<feature type="region of interest" description="Disordered" evidence="15">
    <location>
        <begin position="263"/>
        <end position="295"/>
    </location>
</feature>
<gene>
    <name evidence="18" type="ORF">HNQ57_000340</name>
</gene>
<evidence type="ECO:0000256" key="1">
    <source>
        <dbReference type="ARBA" id="ARBA00004571"/>
    </source>
</evidence>
<dbReference type="Pfam" id="PF07715">
    <property type="entry name" value="Plug"/>
    <property type="match status" value="1"/>
</dbReference>
<dbReference type="PANTHER" id="PTHR32552">
    <property type="entry name" value="FERRICHROME IRON RECEPTOR-RELATED"/>
    <property type="match status" value="1"/>
</dbReference>
<dbReference type="GO" id="GO:0009279">
    <property type="term" value="C:cell outer membrane"/>
    <property type="evidence" value="ECO:0007669"/>
    <property type="project" value="UniProtKB-SubCell"/>
</dbReference>
<protein>
    <submittedName>
        <fullName evidence="18">Iron complex outermembrane receptor protein</fullName>
    </submittedName>
</protein>
<dbReference type="InterPro" id="IPR012910">
    <property type="entry name" value="Plug_dom"/>
</dbReference>